<keyword evidence="2 4" id="KW-0547">Nucleotide-binding</keyword>
<evidence type="ECO:0000256" key="1">
    <source>
        <dbReference type="ARBA" id="ARBA00012513"/>
    </source>
</evidence>
<dbReference type="Pfam" id="PF00069">
    <property type="entry name" value="Pkinase"/>
    <property type="match status" value="1"/>
</dbReference>
<organism evidence="7 8">
    <name type="scientific">Tritrichomonas foetus</name>
    <dbReference type="NCBI Taxonomy" id="1144522"/>
    <lineage>
        <taxon>Eukaryota</taxon>
        <taxon>Metamonada</taxon>
        <taxon>Parabasalia</taxon>
        <taxon>Tritrichomonadida</taxon>
        <taxon>Tritrichomonadidae</taxon>
        <taxon>Tritrichomonas</taxon>
    </lineage>
</organism>
<dbReference type="InterPro" id="IPR000719">
    <property type="entry name" value="Prot_kinase_dom"/>
</dbReference>
<dbReference type="SMART" id="SM00220">
    <property type="entry name" value="S_TKc"/>
    <property type="match status" value="1"/>
</dbReference>
<dbReference type="InterPro" id="IPR008271">
    <property type="entry name" value="Ser/Thr_kinase_AS"/>
</dbReference>
<protein>
    <recommendedName>
        <fullName evidence="1">non-specific serine/threonine protein kinase</fullName>
        <ecNumber evidence="1">2.7.11.1</ecNumber>
    </recommendedName>
</protein>
<proteinExistence type="inferred from homology"/>
<evidence type="ECO:0000256" key="2">
    <source>
        <dbReference type="ARBA" id="ARBA00022741"/>
    </source>
</evidence>
<name>A0A1J4KNC8_9EUKA</name>
<dbReference type="RefSeq" id="XP_068365762.1">
    <property type="nucleotide sequence ID" value="XM_068491441.1"/>
</dbReference>
<dbReference type="EMBL" id="MLAK01000560">
    <property type="protein sequence ID" value="OHT12626.1"/>
    <property type="molecule type" value="Genomic_DNA"/>
</dbReference>
<dbReference type="OrthoDB" id="5979581at2759"/>
<evidence type="ECO:0000256" key="3">
    <source>
        <dbReference type="ARBA" id="ARBA00022840"/>
    </source>
</evidence>
<dbReference type="PROSITE" id="PS00108">
    <property type="entry name" value="PROTEIN_KINASE_ST"/>
    <property type="match status" value="1"/>
</dbReference>
<comment type="similarity">
    <text evidence="5">Belongs to the protein kinase superfamily.</text>
</comment>
<dbReference type="GeneID" id="94826145"/>
<dbReference type="VEuPathDB" id="TrichDB:TRFO_03664"/>
<dbReference type="AlphaFoldDB" id="A0A1J4KNC8"/>
<dbReference type="EC" id="2.7.11.1" evidence="1"/>
<evidence type="ECO:0000259" key="6">
    <source>
        <dbReference type="PROSITE" id="PS50011"/>
    </source>
</evidence>
<evidence type="ECO:0000256" key="5">
    <source>
        <dbReference type="RuleBase" id="RU000304"/>
    </source>
</evidence>
<evidence type="ECO:0000313" key="8">
    <source>
        <dbReference type="Proteomes" id="UP000179807"/>
    </source>
</evidence>
<dbReference type="InterPro" id="IPR011009">
    <property type="entry name" value="Kinase-like_dom_sf"/>
</dbReference>
<evidence type="ECO:0000313" key="7">
    <source>
        <dbReference type="EMBL" id="OHT12626.1"/>
    </source>
</evidence>
<dbReference type="GO" id="GO:0004674">
    <property type="term" value="F:protein serine/threonine kinase activity"/>
    <property type="evidence" value="ECO:0007669"/>
    <property type="project" value="UniProtKB-KW"/>
</dbReference>
<dbReference type="SUPFAM" id="SSF56112">
    <property type="entry name" value="Protein kinase-like (PK-like)"/>
    <property type="match status" value="1"/>
</dbReference>
<sequence>MSLVPPKEGRTIFPPGEKIGKYVIKRLIGQGGYGDIYEVTDESDKSFAMKVEYVASPKQALSFERKILEELKDSSLFAHIHFFGIETHFRYLIMDLLGPSISNTRREMPKHKYSLFSALRISVFMLQCIEDLHKHGYVHCDIKPGNFLLKAGTNKPLALIDYGLSRQYIDPKTKEPFAERHKCGFVGTTKYASLNVHQGMDTSPRDDLSSWIYSTIEMVDGKLPWTSISELKKIKRMKYQIPVGKLLSSLPSQYLEIYDYVKNLQFLDQPNYQFLYTLLDEAIKTIGDPKTIPFDWESFNQEKINGFSAIEKLPKAADCELFDVDYSLMKSAQSSNSRCCLLL</sequence>
<comment type="caution">
    <text evidence="7">The sequence shown here is derived from an EMBL/GenBank/DDBJ whole genome shotgun (WGS) entry which is preliminary data.</text>
</comment>
<keyword evidence="5" id="KW-0723">Serine/threonine-protein kinase</keyword>
<reference evidence="7" key="1">
    <citation type="submission" date="2016-10" db="EMBL/GenBank/DDBJ databases">
        <authorList>
            <person name="Benchimol M."/>
            <person name="Almeida L.G."/>
            <person name="Vasconcelos A.T."/>
            <person name="Perreira-Neves A."/>
            <person name="Rosa I.A."/>
            <person name="Tasca T."/>
            <person name="Bogo M.R."/>
            <person name="de Souza W."/>
        </authorList>
    </citation>
    <scope>NUCLEOTIDE SEQUENCE [LARGE SCALE GENOMIC DNA]</scope>
    <source>
        <strain evidence="7">K</strain>
    </source>
</reference>
<feature type="binding site" evidence="4">
    <location>
        <position position="50"/>
    </location>
    <ligand>
        <name>ATP</name>
        <dbReference type="ChEBI" id="CHEBI:30616"/>
    </ligand>
</feature>
<dbReference type="Proteomes" id="UP000179807">
    <property type="component" value="Unassembled WGS sequence"/>
</dbReference>
<keyword evidence="7" id="KW-0808">Transferase</keyword>
<dbReference type="InterPro" id="IPR017441">
    <property type="entry name" value="Protein_kinase_ATP_BS"/>
</dbReference>
<gene>
    <name evidence="7" type="ORF">TRFO_03664</name>
</gene>
<dbReference type="PROSITE" id="PS50011">
    <property type="entry name" value="PROTEIN_KINASE_DOM"/>
    <property type="match status" value="1"/>
</dbReference>
<keyword evidence="3 4" id="KW-0067">ATP-binding</keyword>
<dbReference type="PROSITE" id="PS00107">
    <property type="entry name" value="PROTEIN_KINASE_ATP"/>
    <property type="match status" value="1"/>
</dbReference>
<keyword evidence="8" id="KW-1185">Reference proteome</keyword>
<dbReference type="GO" id="GO:0005524">
    <property type="term" value="F:ATP binding"/>
    <property type="evidence" value="ECO:0007669"/>
    <property type="project" value="UniProtKB-UniRule"/>
</dbReference>
<dbReference type="Gene3D" id="1.10.510.10">
    <property type="entry name" value="Transferase(Phosphotransferase) domain 1"/>
    <property type="match status" value="1"/>
</dbReference>
<keyword evidence="7" id="KW-0418">Kinase</keyword>
<evidence type="ECO:0000256" key="4">
    <source>
        <dbReference type="PROSITE-ProRule" id="PRU10141"/>
    </source>
</evidence>
<dbReference type="InterPro" id="IPR050235">
    <property type="entry name" value="CK1_Ser-Thr_kinase"/>
</dbReference>
<dbReference type="PANTHER" id="PTHR11909">
    <property type="entry name" value="CASEIN KINASE-RELATED"/>
    <property type="match status" value="1"/>
</dbReference>
<accession>A0A1J4KNC8</accession>
<feature type="domain" description="Protein kinase" evidence="6">
    <location>
        <begin position="22"/>
        <end position="275"/>
    </location>
</feature>